<dbReference type="InterPro" id="IPR012318">
    <property type="entry name" value="HTH_CRP"/>
</dbReference>
<protein>
    <submittedName>
        <fullName evidence="5">Crp/Fnr family transcriptional regulator</fullName>
    </submittedName>
</protein>
<dbReference type="InterPro" id="IPR036388">
    <property type="entry name" value="WH-like_DNA-bd_sf"/>
</dbReference>
<dbReference type="EMBL" id="CP042306">
    <property type="protein sequence ID" value="QDZ07176.1"/>
    <property type="molecule type" value="Genomic_DNA"/>
</dbReference>
<keyword evidence="6" id="KW-1185">Reference proteome</keyword>
<dbReference type="KEGG" id="spai:FPZ24_06525"/>
<dbReference type="Pfam" id="PF13545">
    <property type="entry name" value="HTH_Crp_2"/>
    <property type="match status" value="1"/>
</dbReference>
<dbReference type="CDD" id="cd00038">
    <property type="entry name" value="CAP_ED"/>
    <property type="match status" value="1"/>
</dbReference>
<dbReference type="Gene3D" id="2.60.120.10">
    <property type="entry name" value="Jelly Rolls"/>
    <property type="match status" value="1"/>
</dbReference>
<dbReference type="Gene3D" id="1.10.10.10">
    <property type="entry name" value="Winged helix-like DNA-binding domain superfamily/Winged helix DNA-binding domain"/>
    <property type="match status" value="1"/>
</dbReference>
<dbReference type="GO" id="GO:0006355">
    <property type="term" value="P:regulation of DNA-templated transcription"/>
    <property type="evidence" value="ECO:0007669"/>
    <property type="project" value="InterPro"/>
</dbReference>
<dbReference type="PROSITE" id="PS51063">
    <property type="entry name" value="HTH_CRP_2"/>
    <property type="match status" value="1"/>
</dbReference>
<dbReference type="InterPro" id="IPR036390">
    <property type="entry name" value="WH_DNA-bd_sf"/>
</dbReference>
<dbReference type="AlphaFoldDB" id="A0A5B8LGW6"/>
<evidence type="ECO:0000256" key="2">
    <source>
        <dbReference type="ARBA" id="ARBA00023125"/>
    </source>
</evidence>
<dbReference type="SUPFAM" id="SSF46785">
    <property type="entry name" value="Winged helix' DNA-binding domain"/>
    <property type="match status" value="1"/>
</dbReference>
<gene>
    <name evidence="5" type="ORF">FPZ24_06525</name>
</gene>
<dbReference type="GO" id="GO:0003677">
    <property type="term" value="F:DNA binding"/>
    <property type="evidence" value="ECO:0007669"/>
    <property type="project" value="UniProtKB-KW"/>
</dbReference>
<dbReference type="Pfam" id="PF00027">
    <property type="entry name" value="cNMP_binding"/>
    <property type="match status" value="1"/>
</dbReference>
<evidence type="ECO:0000256" key="1">
    <source>
        <dbReference type="ARBA" id="ARBA00023015"/>
    </source>
</evidence>
<dbReference type="Proteomes" id="UP000315673">
    <property type="component" value="Chromosome"/>
</dbReference>
<organism evidence="5 6">
    <name type="scientific">Sphingomonas panacisoli</name>
    <dbReference type="NCBI Taxonomy" id="1813879"/>
    <lineage>
        <taxon>Bacteria</taxon>
        <taxon>Pseudomonadati</taxon>
        <taxon>Pseudomonadota</taxon>
        <taxon>Alphaproteobacteria</taxon>
        <taxon>Sphingomonadales</taxon>
        <taxon>Sphingomonadaceae</taxon>
        <taxon>Sphingomonas</taxon>
    </lineage>
</organism>
<keyword evidence="1" id="KW-0805">Transcription regulation</keyword>
<dbReference type="OrthoDB" id="6155297at2"/>
<reference evidence="5 6" key="1">
    <citation type="submission" date="2019-07" db="EMBL/GenBank/DDBJ databases">
        <title>Full genome sequence of Sphingomonas sp. 4R-6-7(HKS19).</title>
        <authorList>
            <person name="Im W.-T."/>
        </authorList>
    </citation>
    <scope>NUCLEOTIDE SEQUENCE [LARGE SCALE GENOMIC DNA]</scope>
    <source>
        <strain evidence="5 6">HKS19</strain>
    </source>
</reference>
<dbReference type="RefSeq" id="WP_146570344.1">
    <property type="nucleotide sequence ID" value="NZ_CP042306.1"/>
</dbReference>
<dbReference type="InterPro" id="IPR000595">
    <property type="entry name" value="cNMP-bd_dom"/>
</dbReference>
<feature type="domain" description="HTH crp-type" evidence="4">
    <location>
        <begin position="145"/>
        <end position="219"/>
    </location>
</feature>
<keyword evidence="2" id="KW-0238">DNA-binding</keyword>
<name>A0A5B8LGW6_9SPHN</name>
<evidence type="ECO:0000259" key="4">
    <source>
        <dbReference type="PROSITE" id="PS51063"/>
    </source>
</evidence>
<proteinExistence type="predicted"/>
<evidence type="ECO:0000313" key="5">
    <source>
        <dbReference type="EMBL" id="QDZ07176.1"/>
    </source>
</evidence>
<evidence type="ECO:0000256" key="3">
    <source>
        <dbReference type="ARBA" id="ARBA00023163"/>
    </source>
</evidence>
<accession>A0A5B8LGW6</accession>
<evidence type="ECO:0000313" key="6">
    <source>
        <dbReference type="Proteomes" id="UP000315673"/>
    </source>
</evidence>
<dbReference type="SMART" id="SM00419">
    <property type="entry name" value="HTH_CRP"/>
    <property type="match status" value="1"/>
</dbReference>
<dbReference type="SUPFAM" id="SSF51206">
    <property type="entry name" value="cAMP-binding domain-like"/>
    <property type="match status" value="1"/>
</dbReference>
<dbReference type="InterPro" id="IPR018490">
    <property type="entry name" value="cNMP-bd_dom_sf"/>
</dbReference>
<sequence length="241" mass="27272">MLSDNFLKNRRRRELSDEEKSGLDEILTAPVTLPKRKVVTSRGDVVNRSTFLISGFMCRYMDGADGHRQLVSVQTPGDFVDLHGYPLQRLDHDVATISECQVAYAPHDKLTALIERMPHLGRVLWFSTLLDAALHREWIFRLGRLDAVGRVAHMLCETYARLDAVGLVENGTFAWPLTQQDLGEACALTSVHVNRTLRVLREAGMVEVSDRIVTVMDFDRLAHTGEFSPDYLYFDDGVRTP</sequence>
<keyword evidence="3" id="KW-0804">Transcription</keyword>
<dbReference type="InterPro" id="IPR014710">
    <property type="entry name" value="RmlC-like_jellyroll"/>
</dbReference>